<dbReference type="PANTHER" id="PTHR33434:SF4">
    <property type="entry name" value="PHOSPHATASE PROTEIN"/>
    <property type="match status" value="1"/>
</dbReference>
<dbReference type="PROSITE" id="PS51480">
    <property type="entry name" value="DHAL"/>
    <property type="match status" value="1"/>
</dbReference>
<dbReference type="InterPro" id="IPR019986">
    <property type="entry name" value="YloV-like"/>
</dbReference>
<dbReference type="InterPro" id="IPR004007">
    <property type="entry name" value="DhaL_dom"/>
</dbReference>
<evidence type="ECO:0000313" key="3">
    <source>
        <dbReference type="Proteomes" id="UP000000378"/>
    </source>
</evidence>
<dbReference type="AlphaFoldDB" id="D7CLT5"/>
<sequence length="548" mass="59286">MNLERMNGQDLANMLKAGCANLELHKEKVNAMNVFPVPDGDTGTNMYLTLVATVKEVEKEKSTSIGTVAQAMARGSLMGARGNSGVILSQVFRGMAKYLDGKEEITSLELGRALQAGCDTAYRAVMKPVEGTILTFVKEIARAAVTAAGSGLDIIGTLQAGLDQGRKTLAKTPQMLPILREAGVVDAGGQGLLYFLEGALNAWSFYESGQVVDVAKETGYVPQDVREAGKVDLEFRYCTEVLIQGQKLDQDAIRDRLLGIGDSLLVVGDDSLIKVHIHSNHPGKVLEACIEFGSLHDIKINNMQDESEERQRNLTEESNIIQDSWAEPKRRLGVVAVAAGTGINEIFKSLGVDQVVEGGQTMNPSTEELVRACEAVNAEQVIILPNNSNVILAAEQAKYLCQRRIEVVPTRSITEGMAALIAYDAEGDPEGVISAMKERMASIKSAEITYAVRDTVINGIDMKAGNIIGLVDGEVRVAGETVEAVVLNLLREIVDPDTHELITLIYGEHVAAEDAEALKTKVGETFPFCEVDLHFGGQPHYHYFISVE</sequence>
<dbReference type="PANTHER" id="PTHR33434">
    <property type="entry name" value="DEGV DOMAIN-CONTAINING PROTEIN DR_1986-RELATED"/>
    <property type="match status" value="1"/>
</dbReference>
<dbReference type="SMART" id="SM01120">
    <property type="entry name" value="Dak2"/>
    <property type="match status" value="1"/>
</dbReference>
<dbReference type="Proteomes" id="UP000000378">
    <property type="component" value="Chromosome"/>
</dbReference>
<reference evidence="2 3" key="2">
    <citation type="journal article" date="2010" name="Stand. Genomic Sci.">
        <title>Complete genome sequence of Syntrophothermus lipocalidus type strain (TGB-C1).</title>
        <authorList>
            <person name="Djao O.D."/>
            <person name="Zhang X."/>
            <person name="Lucas S."/>
            <person name="Lapidus A."/>
            <person name="Del Rio T.G."/>
            <person name="Nolan M."/>
            <person name="Tice H."/>
            <person name="Cheng J.F."/>
            <person name="Han C."/>
            <person name="Tapia R."/>
            <person name="Goodwin L."/>
            <person name="Pitluck S."/>
            <person name="Liolios K."/>
            <person name="Ivanova N."/>
            <person name="Mavromatis K."/>
            <person name="Mikhailova N."/>
            <person name="Ovchinnikova G."/>
            <person name="Pati A."/>
            <person name="Brambilla E."/>
            <person name="Chen A."/>
            <person name="Palaniappan K."/>
            <person name="Land M."/>
            <person name="Hauser L."/>
            <person name="Chang Y.J."/>
            <person name="Jeffries C.D."/>
            <person name="Rohde M."/>
            <person name="Sikorski J."/>
            <person name="Spring S."/>
            <person name="Goker M."/>
            <person name="Detter J.C."/>
            <person name="Woyke T."/>
            <person name="Bristow J."/>
            <person name="Eisen J.A."/>
            <person name="Markowitz V."/>
            <person name="Hugenholtz P."/>
            <person name="Kyrpides N.C."/>
            <person name="Klenk H.P."/>
        </authorList>
    </citation>
    <scope>NUCLEOTIDE SEQUENCE [LARGE SCALE GENOMIC DNA]</scope>
    <source>
        <strain evidence="3">DSM 12680 / TGB-C1</strain>
    </source>
</reference>
<dbReference type="Pfam" id="PF13684">
    <property type="entry name" value="FakA-like_C"/>
    <property type="match status" value="1"/>
</dbReference>
<dbReference type="EMBL" id="CP002048">
    <property type="protein sequence ID" value="ADI01670.1"/>
    <property type="molecule type" value="Genomic_DNA"/>
</dbReference>
<organism evidence="2 3">
    <name type="scientific">Syntrophothermus lipocalidus (strain DSM 12680 / TGB-C1)</name>
    <dbReference type="NCBI Taxonomy" id="643648"/>
    <lineage>
        <taxon>Bacteria</taxon>
        <taxon>Bacillati</taxon>
        <taxon>Bacillota</taxon>
        <taxon>Clostridia</taxon>
        <taxon>Eubacteriales</taxon>
        <taxon>Syntrophomonadaceae</taxon>
        <taxon>Syntrophothermus</taxon>
    </lineage>
</organism>
<protein>
    <submittedName>
        <fullName evidence="2">DAK2 domain fusion protein YloV</fullName>
    </submittedName>
</protein>
<dbReference type="HOGENOM" id="CLU_017496_1_0_9"/>
<name>D7CLT5_SYNLT</name>
<feature type="domain" description="DhaL" evidence="1">
    <location>
        <begin position="9"/>
        <end position="201"/>
    </location>
</feature>
<dbReference type="SUPFAM" id="SSF101473">
    <property type="entry name" value="DhaL-like"/>
    <property type="match status" value="1"/>
</dbReference>
<evidence type="ECO:0000313" key="2">
    <source>
        <dbReference type="EMBL" id="ADI01670.1"/>
    </source>
</evidence>
<dbReference type="NCBIfam" id="TIGR03599">
    <property type="entry name" value="YloV"/>
    <property type="match status" value="1"/>
</dbReference>
<dbReference type="InterPro" id="IPR050270">
    <property type="entry name" value="DegV_domain_contain"/>
</dbReference>
<dbReference type="RefSeq" id="WP_013175072.1">
    <property type="nucleotide sequence ID" value="NC_014220.1"/>
</dbReference>
<dbReference type="InterPro" id="IPR033470">
    <property type="entry name" value="FakA-like_C"/>
</dbReference>
<dbReference type="Pfam" id="PF21645">
    <property type="entry name" value="FakA-like_M"/>
    <property type="match status" value="1"/>
</dbReference>
<dbReference type="eggNOG" id="COG1461">
    <property type="taxonomic scope" value="Bacteria"/>
</dbReference>
<reference evidence="3" key="1">
    <citation type="journal article" date="2010" name="Stand. Genomic Sci.">
        <title>Complete genome sequence of Syntrophothermus lipocalidus type strain (TGB-C1T).</title>
        <authorList>
            <consortium name="US DOE Joint Genome Institute (JGI-PGF)"/>
            <person name="Djao O."/>
            <person name="Zhang X."/>
            <person name="Lucas S."/>
            <person name="Lapidus A."/>
            <person name="Glavina Del Rio T."/>
            <person name="Nolan M."/>
            <person name="Tice H."/>
            <person name="Cheng J."/>
            <person name="Han C."/>
            <person name="Tapia R."/>
            <person name="Goodwin L."/>
            <person name="Pitluck S."/>
            <person name="Liolios K."/>
            <person name="Ivanova N."/>
            <person name="Mavromatis K."/>
            <person name="Mikhailova N."/>
            <person name="Ovchinnikova G."/>
            <person name="Pati A."/>
            <person name="Brambilla E."/>
            <person name="Chen A."/>
            <person name="Palaniappan K."/>
            <person name="Land M."/>
            <person name="Hauser L."/>
            <person name="Chang Y."/>
            <person name="Jeffries C."/>
            <person name="Rohde M."/>
            <person name="Sikorski J."/>
            <person name="Spring S."/>
            <person name="Goker M."/>
            <person name="Detter J."/>
            <person name="Woyke T."/>
            <person name="Bristow J."/>
            <person name="Eisen J."/>
            <person name="Markowitz V."/>
            <person name="Hugenholtz P."/>
            <person name="Kyrpides N."/>
            <person name="Klenk H."/>
        </authorList>
    </citation>
    <scope>NUCLEOTIDE SEQUENCE [LARGE SCALE GENOMIC DNA]</scope>
    <source>
        <strain evidence="3">DSM 12680 / TGB-C1</strain>
    </source>
</reference>
<keyword evidence="3" id="KW-1185">Reference proteome</keyword>
<dbReference type="InterPro" id="IPR036117">
    <property type="entry name" value="DhaL_dom_sf"/>
</dbReference>
<dbReference type="Pfam" id="PF02734">
    <property type="entry name" value="Dak2"/>
    <property type="match status" value="1"/>
</dbReference>
<dbReference type="GO" id="GO:0004371">
    <property type="term" value="F:glycerone kinase activity"/>
    <property type="evidence" value="ECO:0007669"/>
    <property type="project" value="InterPro"/>
</dbReference>
<dbReference type="InterPro" id="IPR048394">
    <property type="entry name" value="FakA-like_M"/>
</dbReference>
<dbReference type="KEGG" id="slp:Slip_0890"/>
<dbReference type="Gene3D" id="1.25.40.340">
    <property type="match status" value="1"/>
</dbReference>
<evidence type="ECO:0000259" key="1">
    <source>
        <dbReference type="PROSITE" id="PS51480"/>
    </source>
</evidence>
<accession>D7CLT5</accession>
<gene>
    <name evidence="2" type="ordered locus">Slip_0890</name>
</gene>
<dbReference type="GO" id="GO:0006071">
    <property type="term" value="P:glycerol metabolic process"/>
    <property type="evidence" value="ECO:0007669"/>
    <property type="project" value="InterPro"/>
</dbReference>
<proteinExistence type="predicted"/>
<dbReference type="STRING" id="643648.Slip_0890"/>
<dbReference type="OrthoDB" id="9760324at2"/>
<dbReference type="SMART" id="SM01121">
    <property type="entry name" value="Dak1_2"/>
    <property type="match status" value="1"/>
</dbReference>